<dbReference type="SMART" id="SM00530">
    <property type="entry name" value="HTH_XRE"/>
    <property type="match status" value="1"/>
</dbReference>
<proteinExistence type="predicted"/>
<protein>
    <submittedName>
        <fullName evidence="2">Helix-turn-helix transcriptional regulator</fullName>
    </submittedName>
</protein>
<evidence type="ECO:0000313" key="3">
    <source>
        <dbReference type="Proteomes" id="UP000320580"/>
    </source>
</evidence>
<evidence type="ECO:0000259" key="1">
    <source>
        <dbReference type="PROSITE" id="PS50943"/>
    </source>
</evidence>
<dbReference type="RefSeq" id="WP_146481309.1">
    <property type="nucleotide sequence ID" value="NZ_CP042266.1"/>
</dbReference>
<sequence length="251" mass="27064">MPIGQLVRDLRGARGWTQVQLADNLALSAGDPSGAPGRDAVKRWETGKVIPGDHWLHYLAKVFEVPFETLKAEATLDRVNRRSFIGLSALVTTHGQLASEMLVSIAGRDSGPLATVQTTHGTDIVIASMADKASVSHLVRWMRDAETPVLRVNAAGILAKLPGQAQAAKVVQVLAHDDEVRHLYATAVTSRVCAVDWTTARRIVTNPAAYGSRAHFLAARFAQESVNPSDAGARWCSSVMLRELSPMIGRS</sequence>
<reference evidence="2 3" key="1">
    <citation type="submission" date="2019-07" db="EMBL/GenBank/DDBJ databases">
        <authorList>
            <person name="Zhu P."/>
        </authorList>
    </citation>
    <scope>NUCLEOTIDE SEQUENCE [LARGE SCALE GENOMIC DNA]</scope>
    <source>
        <strain evidence="2 3">SSL-25</strain>
    </source>
</reference>
<feature type="domain" description="HTH cro/C1-type" evidence="1">
    <location>
        <begin position="7"/>
        <end position="70"/>
    </location>
</feature>
<dbReference type="Gene3D" id="1.10.260.40">
    <property type="entry name" value="lambda repressor-like DNA-binding domains"/>
    <property type="match status" value="1"/>
</dbReference>
<dbReference type="InterPro" id="IPR001387">
    <property type="entry name" value="Cro/C1-type_HTH"/>
</dbReference>
<organism evidence="2 3">
    <name type="scientific">Streptomyces qinzhouensis</name>
    <dbReference type="NCBI Taxonomy" id="2599401"/>
    <lineage>
        <taxon>Bacteria</taxon>
        <taxon>Bacillati</taxon>
        <taxon>Actinomycetota</taxon>
        <taxon>Actinomycetes</taxon>
        <taxon>Kitasatosporales</taxon>
        <taxon>Streptomycetaceae</taxon>
        <taxon>Streptomyces</taxon>
    </lineage>
</organism>
<dbReference type="SUPFAM" id="SSF47413">
    <property type="entry name" value="lambda repressor-like DNA-binding domains"/>
    <property type="match status" value="1"/>
</dbReference>
<keyword evidence="3" id="KW-1185">Reference proteome</keyword>
<dbReference type="KEGG" id="sqz:FQU76_17420"/>
<gene>
    <name evidence="2" type="ORF">FQU76_17420</name>
</gene>
<dbReference type="GO" id="GO:0003677">
    <property type="term" value="F:DNA binding"/>
    <property type="evidence" value="ECO:0007669"/>
    <property type="project" value="InterPro"/>
</dbReference>
<dbReference type="PROSITE" id="PS50943">
    <property type="entry name" value="HTH_CROC1"/>
    <property type="match status" value="1"/>
</dbReference>
<dbReference type="AlphaFoldDB" id="A0A5B8J9C2"/>
<dbReference type="EMBL" id="CP042266">
    <property type="protein sequence ID" value="QDY77987.1"/>
    <property type="molecule type" value="Genomic_DNA"/>
</dbReference>
<evidence type="ECO:0000313" key="2">
    <source>
        <dbReference type="EMBL" id="QDY77987.1"/>
    </source>
</evidence>
<name>A0A5B8J9C2_9ACTN</name>
<accession>A0A5B8J9C2</accession>
<dbReference type="OrthoDB" id="3213425at2"/>
<dbReference type="CDD" id="cd00093">
    <property type="entry name" value="HTH_XRE"/>
    <property type="match status" value="1"/>
</dbReference>
<dbReference type="InterPro" id="IPR010982">
    <property type="entry name" value="Lambda_DNA-bd_dom_sf"/>
</dbReference>
<dbReference type="Proteomes" id="UP000320580">
    <property type="component" value="Chromosome"/>
</dbReference>